<comment type="caution">
    <text evidence="1">The sequence shown here is derived from an EMBL/GenBank/DDBJ whole genome shotgun (WGS) entry which is preliminary data.</text>
</comment>
<proteinExistence type="predicted"/>
<evidence type="ECO:0000313" key="1">
    <source>
        <dbReference type="EMBL" id="KAK9096572.1"/>
    </source>
</evidence>
<keyword evidence="2" id="KW-1185">Reference proteome</keyword>
<reference evidence="1 2" key="1">
    <citation type="submission" date="2024-01" db="EMBL/GenBank/DDBJ databases">
        <title>Genome assemblies of Stephania.</title>
        <authorList>
            <person name="Yang L."/>
        </authorList>
    </citation>
    <scope>NUCLEOTIDE SEQUENCE [LARGE SCALE GENOMIC DNA]</scope>
    <source>
        <strain evidence="1">QJT</strain>
        <tissue evidence="1">Leaf</tissue>
    </source>
</reference>
<gene>
    <name evidence="1" type="ORF">Sjap_022069</name>
</gene>
<accession>A0AAP0ETI7</accession>
<protein>
    <submittedName>
        <fullName evidence="1">Uncharacterized protein</fullName>
    </submittedName>
</protein>
<dbReference type="AlphaFoldDB" id="A0AAP0ETI7"/>
<evidence type="ECO:0000313" key="2">
    <source>
        <dbReference type="Proteomes" id="UP001417504"/>
    </source>
</evidence>
<name>A0AAP0ETI7_9MAGN</name>
<organism evidence="1 2">
    <name type="scientific">Stephania japonica</name>
    <dbReference type="NCBI Taxonomy" id="461633"/>
    <lineage>
        <taxon>Eukaryota</taxon>
        <taxon>Viridiplantae</taxon>
        <taxon>Streptophyta</taxon>
        <taxon>Embryophyta</taxon>
        <taxon>Tracheophyta</taxon>
        <taxon>Spermatophyta</taxon>
        <taxon>Magnoliopsida</taxon>
        <taxon>Ranunculales</taxon>
        <taxon>Menispermaceae</taxon>
        <taxon>Menispermoideae</taxon>
        <taxon>Cissampelideae</taxon>
        <taxon>Stephania</taxon>
    </lineage>
</organism>
<dbReference type="Proteomes" id="UP001417504">
    <property type="component" value="Unassembled WGS sequence"/>
</dbReference>
<sequence>MRLYSYHEEEAASISDEEMVDGEANIDDEEIVDANIDDEEMVVANIDDEDEEMVNANIDDEEMVEHGT</sequence>
<dbReference type="EMBL" id="JBBNAE010000009">
    <property type="protein sequence ID" value="KAK9096572.1"/>
    <property type="molecule type" value="Genomic_DNA"/>
</dbReference>